<sequence>IEQYRVKVQRMRPSEAAIKALSVNYAVLLKEKEAETDREAGHNNGVSDKQIRLKIYSPNVLDITLVDFPGITKVPVGDQPSDIEAIIRTMTLSYIKHPSCGYTCKLRFGKIGCTANSRCCLS</sequence>
<dbReference type="GO" id="GO:0016020">
    <property type="term" value="C:membrane"/>
    <property type="evidence" value="ECO:0007669"/>
    <property type="project" value="TreeGrafter"/>
</dbReference>
<protein>
    <submittedName>
        <fullName evidence="2">Dynamin</fullName>
    </submittedName>
</protein>
<dbReference type="InterPro" id="IPR027417">
    <property type="entry name" value="P-loop_NTPase"/>
</dbReference>
<dbReference type="GO" id="GO:0005737">
    <property type="term" value="C:cytoplasm"/>
    <property type="evidence" value="ECO:0007669"/>
    <property type="project" value="TreeGrafter"/>
</dbReference>
<gene>
    <name evidence="2" type="ORF">FRX31_018442</name>
</gene>
<evidence type="ECO:0000313" key="2">
    <source>
        <dbReference type="EMBL" id="KAF5191973.1"/>
    </source>
</evidence>
<dbReference type="EMBL" id="JABWDY010022066">
    <property type="protein sequence ID" value="KAF5191973.1"/>
    <property type="molecule type" value="Genomic_DNA"/>
</dbReference>
<dbReference type="GO" id="GO:0008017">
    <property type="term" value="F:microtubule binding"/>
    <property type="evidence" value="ECO:0007669"/>
    <property type="project" value="TreeGrafter"/>
</dbReference>
<dbReference type="OrthoDB" id="912351at2759"/>
<dbReference type="InterPro" id="IPR022812">
    <property type="entry name" value="Dynamin"/>
</dbReference>
<dbReference type="Pfam" id="PF00350">
    <property type="entry name" value="Dynamin_N"/>
    <property type="match status" value="1"/>
</dbReference>
<comment type="caution">
    <text evidence="2">The sequence shown here is derived from an EMBL/GenBank/DDBJ whole genome shotgun (WGS) entry which is preliminary data.</text>
</comment>
<evidence type="ECO:0000259" key="1">
    <source>
        <dbReference type="Pfam" id="PF00350"/>
    </source>
</evidence>
<feature type="domain" description="Dynamin N-terminal" evidence="1">
    <location>
        <begin position="24"/>
        <end position="100"/>
    </location>
</feature>
<dbReference type="GO" id="GO:0003924">
    <property type="term" value="F:GTPase activity"/>
    <property type="evidence" value="ECO:0007669"/>
    <property type="project" value="TreeGrafter"/>
</dbReference>
<dbReference type="Proteomes" id="UP000554482">
    <property type="component" value="Unassembled WGS sequence"/>
</dbReference>
<proteinExistence type="predicted"/>
<organism evidence="2 3">
    <name type="scientific">Thalictrum thalictroides</name>
    <name type="common">Rue-anemone</name>
    <name type="synonym">Anemone thalictroides</name>
    <dbReference type="NCBI Taxonomy" id="46969"/>
    <lineage>
        <taxon>Eukaryota</taxon>
        <taxon>Viridiplantae</taxon>
        <taxon>Streptophyta</taxon>
        <taxon>Embryophyta</taxon>
        <taxon>Tracheophyta</taxon>
        <taxon>Spermatophyta</taxon>
        <taxon>Magnoliopsida</taxon>
        <taxon>Ranunculales</taxon>
        <taxon>Ranunculaceae</taxon>
        <taxon>Thalictroideae</taxon>
        <taxon>Thalictrum</taxon>
    </lineage>
</organism>
<evidence type="ECO:0000313" key="3">
    <source>
        <dbReference type="Proteomes" id="UP000554482"/>
    </source>
</evidence>
<feature type="non-terminal residue" evidence="2">
    <location>
        <position position="1"/>
    </location>
</feature>
<dbReference type="InterPro" id="IPR045063">
    <property type="entry name" value="Dynamin_N"/>
</dbReference>
<dbReference type="PANTHER" id="PTHR11566">
    <property type="entry name" value="DYNAMIN"/>
    <property type="match status" value="1"/>
</dbReference>
<dbReference type="PANTHER" id="PTHR11566:SF21">
    <property type="entry name" value="DYNAMIN RELATED PROTEIN 1, ISOFORM A"/>
    <property type="match status" value="1"/>
</dbReference>
<name>A0A7J6W4I5_THATH</name>
<dbReference type="SUPFAM" id="SSF52540">
    <property type="entry name" value="P-loop containing nucleoside triphosphate hydrolases"/>
    <property type="match status" value="1"/>
</dbReference>
<dbReference type="GO" id="GO:0005874">
    <property type="term" value="C:microtubule"/>
    <property type="evidence" value="ECO:0007669"/>
    <property type="project" value="TreeGrafter"/>
</dbReference>
<dbReference type="AlphaFoldDB" id="A0A7J6W4I5"/>
<reference evidence="2 3" key="1">
    <citation type="submission" date="2020-06" db="EMBL/GenBank/DDBJ databases">
        <title>Transcriptomic and genomic resources for Thalictrum thalictroides and T. hernandezii: Facilitating candidate gene discovery in an emerging model plant lineage.</title>
        <authorList>
            <person name="Arias T."/>
            <person name="Riano-Pachon D.M."/>
            <person name="Di Stilio V.S."/>
        </authorList>
    </citation>
    <scope>NUCLEOTIDE SEQUENCE [LARGE SCALE GENOMIC DNA]</scope>
    <source>
        <strain evidence="3">cv. WT478/WT964</strain>
        <tissue evidence="2">Leaves</tissue>
    </source>
</reference>
<dbReference type="Gene3D" id="3.40.50.300">
    <property type="entry name" value="P-loop containing nucleotide triphosphate hydrolases"/>
    <property type="match status" value="1"/>
</dbReference>
<accession>A0A7J6W4I5</accession>
<keyword evidence="3" id="KW-1185">Reference proteome</keyword>